<dbReference type="OrthoDB" id="1750980at2759"/>
<name>A0A8J5Y0X1_9ROSI</name>
<dbReference type="Pfam" id="PF03372">
    <property type="entry name" value="Exo_endo_phos"/>
    <property type="match status" value="1"/>
</dbReference>
<dbReference type="PROSITE" id="PS50158">
    <property type="entry name" value="ZF_CCHC"/>
    <property type="match status" value="1"/>
</dbReference>
<proteinExistence type="predicted"/>
<evidence type="ECO:0000256" key="1">
    <source>
        <dbReference type="PROSITE-ProRule" id="PRU00047"/>
    </source>
</evidence>
<keyword evidence="4" id="KW-1185">Reference proteome</keyword>
<keyword evidence="1" id="KW-0862">Zinc</keyword>
<sequence length="874" mass="96856">MELTVILKLLGRNIGYNVLYNRILNLWKPTKSFHLMDTTNGYFLVKLQDINDYNKVLTQGPWIVFGQYLTVQPWTKTFNPSQPYPSVVMAWIRLPGLLGYLKKRKIIEAIRGLIGKVVKLDLQTDTRTKGRFARLAVFINLDMPLVSQVLVDGAVQRVEYKALPTICFNCGKYGHVNDLCPAVGDSSASGKSGDTVVVESDEVVDERAKSGKGPLGTRFAPLDIDGDSGGVLGDSVEGFSGKKGAGNGVGGFKGNVIRNEPFKVLGCTNGVGRGAGVDSRPASWMTMMSKAKKSVEVGLGLNNGLKHAKGDGARFSGSLKVKPDGLSGDRLKHFVPLASDGLNHSDLNSSFLNGHNFNSSQHGLEHNRAIELSNSSENVEKSLILNNPMFERPCETVFNLEASILDPKQHSVVIFNESNEIKASKGNKKIFLVNSNKTFPGSRRRGLEYKVSVNRGGASFNRAFKDKGSRLKNAEISRIPLTEAMSSMANLLNSNVEGGAEGISSSADRQIGGLESTEHKPDLIGLLETRVSGVKADSVIAKLSLDFLYRVEAVGFSGGIWIGWKNSISVEILRNHSQFILIKISGYTVPVDADPWLAIGDFNAILDPCEKQGGRVNRKRCALFGEFMDSIGLQDLGFSGPNFTWNRGGIFERLDRAICDDAWCLEFPLSKVLHLQKLKSDHRPLKLTLLPETRHFSKRPFQFLAGWVEHSGFLDVQKAIDERSSPILYQIESEIRDNLESVLHHEELLWKQKARCDWLAFGDRNTRFFHRRTLQRRKFNRIIALRNQAGEWIMDEEDLKQEAVNFYKNLYGKQPESAGNIGCGSFPILEPEAIQFLNSPISDEEIKKALFDMAPLKAPGNDRFMLFSIKASGS</sequence>
<dbReference type="GO" id="GO:0003676">
    <property type="term" value="F:nucleic acid binding"/>
    <property type="evidence" value="ECO:0007669"/>
    <property type="project" value="InterPro"/>
</dbReference>
<dbReference type="InterPro" id="IPR005135">
    <property type="entry name" value="Endo/exonuclease/phosphatase"/>
</dbReference>
<dbReference type="GO" id="GO:0008270">
    <property type="term" value="F:zinc ion binding"/>
    <property type="evidence" value="ECO:0007669"/>
    <property type="project" value="UniProtKB-KW"/>
</dbReference>
<keyword evidence="1" id="KW-0863">Zinc-finger</keyword>
<protein>
    <recommendedName>
        <fullName evidence="2">CCHC-type domain-containing protein</fullName>
    </recommendedName>
</protein>
<dbReference type="GO" id="GO:0003824">
    <property type="term" value="F:catalytic activity"/>
    <property type="evidence" value="ECO:0007669"/>
    <property type="project" value="InterPro"/>
</dbReference>
<dbReference type="InterPro" id="IPR036691">
    <property type="entry name" value="Endo/exonu/phosph_ase_sf"/>
</dbReference>
<dbReference type="SUPFAM" id="SSF56219">
    <property type="entry name" value="DNase I-like"/>
    <property type="match status" value="1"/>
</dbReference>
<comment type="caution">
    <text evidence="3">The sequence shown here is derived from an EMBL/GenBank/DDBJ whole genome shotgun (WGS) entry which is preliminary data.</text>
</comment>
<gene>
    <name evidence="3" type="ORF">CXB51_029683</name>
</gene>
<dbReference type="Proteomes" id="UP000701853">
    <property type="component" value="Chromosome 11"/>
</dbReference>
<reference evidence="3 4" key="1">
    <citation type="journal article" date="2021" name="bioRxiv">
        <title>The Gossypium anomalum genome as a resource for cotton improvement and evolutionary analysis of hybrid incompatibility.</title>
        <authorList>
            <person name="Grover C.E."/>
            <person name="Yuan D."/>
            <person name="Arick M.A."/>
            <person name="Miller E.R."/>
            <person name="Hu G."/>
            <person name="Peterson D.G."/>
            <person name="Wendel J.F."/>
            <person name="Udall J.A."/>
        </authorList>
    </citation>
    <scope>NUCLEOTIDE SEQUENCE [LARGE SCALE GENOMIC DNA]</scope>
    <source>
        <strain evidence="3">JFW-Udall</strain>
        <tissue evidence="3">Leaf</tissue>
    </source>
</reference>
<dbReference type="Gene3D" id="3.60.10.10">
    <property type="entry name" value="Endonuclease/exonuclease/phosphatase"/>
    <property type="match status" value="1"/>
</dbReference>
<evidence type="ECO:0000313" key="4">
    <source>
        <dbReference type="Proteomes" id="UP000701853"/>
    </source>
</evidence>
<dbReference type="EMBL" id="JAHUZN010000011">
    <property type="protein sequence ID" value="KAG8479043.1"/>
    <property type="molecule type" value="Genomic_DNA"/>
</dbReference>
<dbReference type="AlphaFoldDB" id="A0A8J5Y0X1"/>
<dbReference type="Pfam" id="PF14111">
    <property type="entry name" value="DUF4283"/>
    <property type="match status" value="1"/>
</dbReference>
<keyword evidence="1" id="KW-0479">Metal-binding</keyword>
<accession>A0A8J5Y0X1</accession>
<organism evidence="3 4">
    <name type="scientific">Gossypium anomalum</name>
    <dbReference type="NCBI Taxonomy" id="47600"/>
    <lineage>
        <taxon>Eukaryota</taxon>
        <taxon>Viridiplantae</taxon>
        <taxon>Streptophyta</taxon>
        <taxon>Embryophyta</taxon>
        <taxon>Tracheophyta</taxon>
        <taxon>Spermatophyta</taxon>
        <taxon>Magnoliopsida</taxon>
        <taxon>eudicotyledons</taxon>
        <taxon>Gunneridae</taxon>
        <taxon>Pentapetalae</taxon>
        <taxon>rosids</taxon>
        <taxon>malvids</taxon>
        <taxon>Malvales</taxon>
        <taxon>Malvaceae</taxon>
        <taxon>Malvoideae</taxon>
        <taxon>Gossypium</taxon>
    </lineage>
</organism>
<dbReference type="InterPro" id="IPR040256">
    <property type="entry name" value="At4g02000-like"/>
</dbReference>
<dbReference type="InterPro" id="IPR001878">
    <property type="entry name" value="Znf_CCHC"/>
</dbReference>
<dbReference type="PANTHER" id="PTHR31286">
    <property type="entry name" value="GLYCINE-RICH CELL WALL STRUCTURAL PROTEIN 1.8-LIKE"/>
    <property type="match status" value="1"/>
</dbReference>
<evidence type="ECO:0000259" key="2">
    <source>
        <dbReference type="PROSITE" id="PS50158"/>
    </source>
</evidence>
<evidence type="ECO:0000313" key="3">
    <source>
        <dbReference type="EMBL" id="KAG8479043.1"/>
    </source>
</evidence>
<dbReference type="PANTHER" id="PTHR31286:SF173">
    <property type="entry name" value="DUF4283 DOMAIN-CONTAINING PROTEIN"/>
    <property type="match status" value="1"/>
</dbReference>
<feature type="domain" description="CCHC-type" evidence="2">
    <location>
        <begin position="167"/>
        <end position="181"/>
    </location>
</feature>
<dbReference type="InterPro" id="IPR025558">
    <property type="entry name" value="DUF4283"/>
</dbReference>